<gene>
    <name evidence="2" type="ORF">HRQ87_18030</name>
</gene>
<dbReference type="EMBL" id="JABUFE010000016">
    <property type="protein sequence ID" value="NSX56685.1"/>
    <property type="molecule type" value="Genomic_DNA"/>
</dbReference>
<dbReference type="RefSeq" id="WP_174139838.1">
    <property type="nucleotide sequence ID" value="NZ_JABUFE010000016.1"/>
</dbReference>
<evidence type="ECO:0000256" key="1">
    <source>
        <dbReference type="SAM" id="SignalP"/>
    </source>
</evidence>
<dbReference type="Proteomes" id="UP000777935">
    <property type="component" value="Unassembled WGS sequence"/>
</dbReference>
<comment type="caution">
    <text evidence="2">The sequence shown here is derived from an EMBL/GenBank/DDBJ whole genome shotgun (WGS) entry which is preliminary data.</text>
</comment>
<evidence type="ECO:0000313" key="3">
    <source>
        <dbReference type="Proteomes" id="UP000777935"/>
    </source>
</evidence>
<organism evidence="2 3">
    <name type="scientific">Parasulfitobacter algicola</name>
    <dbReference type="NCBI Taxonomy" id="2614809"/>
    <lineage>
        <taxon>Bacteria</taxon>
        <taxon>Pseudomonadati</taxon>
        <taxon>Pseudomonadota</taxon>
        <taxon>Alphaproteobacteria</taxon>
        <taxon>Rhodobacterales</taxon>
        <taxon>Roseobacteraceae</taxon>
        <taxon>Parasulfitobacter</taxon>
    </lineage>
</organism>
<accession>A0ABX2IVY7</accession>
<feature type="signal peptide" evidence="1">
    <location>
        <begin position="1"/>
        <end position="22"/>
    </location>
</feature>
<reference evidence="2 3" key="1">
    <citation type="submission" date="2020-06" db="EMBL/GenBank/DDBJ databases">
        <title>Sulfitobacter algicola sp. nov., isolated from green algae.</title>
        <authorList>
            <person name="Wang C."/>
        </authorList>
    </citation>
    <scope>NUCLEOTIDE SEQUENCE [LARGE SCALE GENOMIC DNA]</scope>
    <source>
        <strain evidence="2 3">1151</strain>
    </source>
</reference>
<evidence type="ECO:0008006" key="4">
    <source>
        <dbReference type="Google" id="ProtNLM"/>
    </source>
</evidence>
<proteinExistence type="predicted"/>
<feature type="chain" id="PRO_5045893391" description="Solute-binding protein family 3/N-terminal domain-containing protein" evidence="1">
    <location>
        <begin position="23"/>
        <end position="266"/>
    </location>
</feature>
<sequence length="266" mass="29174">MKTRFTTVIVTTLALFGLPATAADVKLTIPEHPMSAYIVDIVSQSLEAQGHTAEITVDAKSTENRIEAMITKGEKNMATFKLSRGTVENAVVVPVGLTGGLLGKRVFFVRPGEQDAFANIKTVKDLQESGLMGGFGENWFDVNIWKANDLDVTIATGKWQKIYRMLAEGNRNIDYFSRGIMEIAVEAPLHPDLAVEPNLIVSYDGDFNLYLSPANKDDAGVLGQALNAAIESGLREQLVRQYFPVVFDPDGLNMDGRHEIKLNMPS</sequence>
<name>A0ABX2IVY7_9RHOB</name>
<keyword evidence="3" id="KW-1185">Reference proteome</keyword>
<evidence type="ECO:0000313" key="2">
    <source>
        <dbReference type="EMBL" id="NSX56685.1"/>
    </source>
</evidence>
<keyword evidence="1" id="KW-0732">Signal</keyword>
<protein>
    <recommendedName>
        <fullName evidence="4">Solute-binding protein family 3/N-terminal domain-containing protein</fullName>
    </recommendedName>
</protein>
<dbReference type="SUPFAM" id="SSF53850">
    <property type="entry name" value="Periplasmic binding protein-like II"/>
    <property type="match status" value="1"/>
</dbReference>